<evidence type="ECO:0008006" key="3">
    <source>
        <dbReference type="Google" id="ProtNLM"/>
    </source>
</evidence>
<evidence type="ECO:0000313" key="2">
    <source>
        <dbReference type="Proteomes" id="UP000649259"/>
    </source>
</evidence>
<dbReference type="Proteomes" id="UP000649259">
    <property type="component" value="Unassembled WGS sequence"/>
</dbReference>
<dbReference type="InterPro" id="IPR014747">
    <property type="entry name" value="Bac_photo_RC_H_C"/>
</dbReference>
<proteinExistence type="predicted"/>
<accession>A0ABQ3RWS1</accession>
<dbReference type="SUPFAM" id="SSF50346">
    <property type="entry name" value="PRC-barrel domain"/>
    <property type="match status" value="1"/>
</dbReference>
<dbReference type="RefSeq" id="WP_189922225.1">
    <property type="nucleotide sequence ID" value="NZ_BMSI01000006.1"/>
</dbReference>
<name>A0ABQ3RWS1_9ACTN</name>
<keyword evidence="2" id="KW-1185">Reference proteome</keyword>
<protein>
    <recommendedName>
        <fullName evidence="3">PRC domain containing protein</fullName>
    </recommendedName>
</protein>
<dbReference type="GeneID" id="91469856"/>
<comment type="caution">
    <text evidence="1">The sequence shown here is derived from an EMBL/GenBank/DDBJ whole genome shotgun (WGS) entry which is preliminary data.</text>
</comment>
<dbReference type="Gene3D" id="3.90.50.10">
    <property type="entry name" value="Photosynthetic Reaction Center, subunit H, domain 2"/>
    <property type="match status" value="1"/>
</dbReference>
<gene>
    <name evidence="1" type="ORF">Saso_19480</name>
</gene>
<reference evidence="2" key="1">
    <citation type="submission" date="2023-07" db="EMBL/GenBank/DDBJ databases">
        <title>Whole genome shotgun sequence of Streptomyces cacaoi subsp. asoensis NBRC 13813.</title>
        <authorList>
            <person name="Komaki H."/>
            <person name="Tamura T."/>
        </authorList>
    </citation>
    <scope>NUCLEOTIDE SEQUENCE [LARGE SCALE GENOMIC DNA]</scope>
    <source>
        <strain evidence="2">NBRC 13813</strain>
    </source>
</reference>
<organism evidence="1 2">
    <name type="scientific">Streptomyces asoensis</name>
    <dbReference type="NCBI Taxonomy" id="249586"/>
    <lineage>
        <taxon>Bacteria</taxon>
        <taxon>Bacillati</taxon>
        <taxon>Actinomycetota</taxon>
        <taxon>Actinomycetes</taxon>
        <taxon>Kitasatosporales</taxon>
        <taxon>Streptomycetaceae</taxon>
        <taxon>Streptomyces</taxon>
    </lineage>
</organism>
<evidence type="ECO:0000313" key="1">
    <source>
        <dbReference type="EMBL" id="GHI60298.1"/>
    </source>
</evidence>
<sequence length="123" mass="13164">MTIDGIWAYTPDSGYAEGQDLTGYAVMTADGTLGHVEREADPHGMRHLVVDTGVWLFGRSAVVPAGVVTAVDHEGRTVSLVCTGDQVKDAPRFRTDSETTDPAYLTAVGDHYRRLTPRGTASA</sequence>
<dbReference type="EMBL" id="BNEB01000002">
    <property type="protein sequence ID" value="GHI60298.1"/>
    <property type="molecule type" value="Genomic_DNA"/>
</dbReference>
<dbReference type="InterPro" id="IPR011033">
    <property type="entry name" value="PRC_barrel-like_sf"/>
</dbReference>